<protein>
    <recommendedName>
        <fullName evidence="1">Gelsolin-like domain-containing protein</fullName>
    </recommendedName>
</protein>
<organism evidence="2 3">
    <name type="scientific">Protopolystoma xenopodis</name>
    <dbReference type="NCBI Taxonomy" id="117903"/>
    <lineage>
        <taxon>Eukaryota</taxon>
        <taxon>Metazoa</taxon>
        <taxon>Spiralia</taxon>
        <taxon>Lophotrochozoa</taxon>
        <taxon>Platyhelminthes</taxon>
        <taxon>Monogenea</taxon>
        <taxon>Polyopisthocotylea</taxon>
        <taxon>Polystomatidea</taxon>
        <taxon>Polystomatidae</taxon>
        <taxon>Protopolystoma</taxon>
    </lineage>
</organism>
<keyword evidence="3" id="KW-1185">Reference proteome</keyword>
<evidence type="ECO:0000259" key="1">
    <source>
        <dbReference type="Pfam" id="PF00626"/>
    </source>
</evidence>
<name>A0A3S5B374_9PLAT</name>
<dbReference type="OrthoDB" id="28894at2759"/>
<evidence type="ECO:0000313" key="3">
    <source>
        <dbReference type="Proteomes" id="UP000784294"/>
    </source>
</evidence>
<dbReference type="InterPro" id="IPR007123">
    <property type="entry name" value="Gelsolin-like_dom"/>
</dbReference>
<dbReference type="EMBL" id="CAAALY010260243">
    <property type="protein sequence ID" value="VEL39146.1"/>
    <property type="molecule type" value="Genomic_DNA"/>
</dbReference>
<feature type="domain" description="Gelsolin-like" evidence="1">
    <location>
        <begin position="25"/>
        <end position="67"/>
    </location>
</feature>
<evidence type="ECO:0000313" key="2">
    <source>
        <dbReference type="EMBL" id="VEL39146.1"/>
    </source>
</evidence>
<dbReference type="Gene3D" id="3.40.20.10">
    <property type="entry name" value="Severin"/>
    <property type="match status" value="1"/>
</dbReference>
<comment type="caution">
    <text evidence="2">The sequence shown here is derived from an EMBL/GenBank/DDBJ whole genome shotgun (WGS) entry which is preliminary data.</text>
</comment>
<dbReference type="Proteomes" id="UP000784294">
    <property type="component" value="Unassembled WGS sequence"/>
</dbReference>
<dbReference type="AlphaFoldDB" id="A0A3S5B374"/>
<sequence>MQQASRVYRVSEDLLDPVMESWGLPLRHQLLRSDEAYLFDLGSEIYLWTGRRISSVLRTAGIELAQQAYKSPYNYSSLQLNPITPMLG</sequence>
<dbReference type="SUPFAM" id="SSF55753">
    <property type="entry name" value="Actin depolymerizing proteins"/>
    <property type="match status" value="1"/>
</dbReference>
<accession>A0A3S5B374</accession>
<reference evidence="2" key="1">
    <citation type="submission" date="2018-11" db="EMBL/GenBank/DDBJ databases">
        <authorList>
            <consortium name="Pathogen Informatics"/>
        </authorList>
    </citation>
    <scope>NUCLEOTIDE SEQUENCE</scope>
</reference>
<gene>
    <name evidence="2" type="ORF">PXEA_LOCUS32586</name>
</gene>
<dbReference type="Pfam" id="PF00626">
    <property type="entry name" value="Gelsolin"/>
    <property type="match status" value="1"/>
</dbReference>
<proteinExistence type="predicted"/>
<dbReference type="InterPro" id="IPR029006">
    <property type="entry name" value="ADF-H/Gelsolin-like_dom_sf"/>
</dbReference>